<dbReference type="SUPFAM" id="SSF90229">
    <property type="entry name" value="CCCH zinc finger"/>
    <property type="match status" value="2"/>
</dbReference>
<evidence type="ECO:0000256" key="2">
    <source>
        <dbReference type="ARBA" id="ARBA00022723"/>
    </source>
</evidence>
<dbReference type="HOGENOM" id="CLU_056191_0_0_1"/>
<keyword evidence="3 5" id="KW-0863">Zinc-finger</keyword>
<dbReference type="GO" id="GO:0008270">
    <property type="term" value="F:zinc ion binding"/>
    <property type="evidence" value="ECO:0007669"/>
    <property type="project" value="UniProtKB-KW"/>
</dbReference>
<feature type="domain" description="C3H1-type" evidence="7">
    <location>
        <begin position="164"/>
        <end position="196"/>
    </location>
</feature>
<feature type="domain" description="C3H1-type" evidence="7">
    <location>
        <begin position="42"/>
        <end position="68"/>
    </location>
</feature>
<keyword evidence="4 5" id="KW-0862">Zinc</keyword>
<keyword evidence="1" id="KW-0808">Transferase</keyword>
<dbReference type="OrthoDB" id="250836at2759"/>
<dbReference type="PROSITE" id="PS50103">
    <property type="entry name" value="ZF_C3H1"/>
    <property type="match status" value="3"/>
</dbReference>
<dbReference type="Proteomes" id="UP000030671">
    <property type="component" value="Unassembled WGS sequence"/>
</dbReference>
<dbReference type="InterPro" id="IPR000571">
    <property type="entry name" value="Znf_CCCH"/>
</dbReference>
<evidence type="ECO:0000256" key="4">
    <source>
        <dbReference type="ARBA" id="ARBA00022833"/>
    </source>
</evidence>
<reference evidence="8 9" key="1">
    <citation type="journal article" date="2012" name="New Phytol.">
        <title>Insight into trade-off between wood decay and parasitism from the genome of a fungal forest pathogen.</title>
        <authorList>
            <person name="Olson A."/>
            <person name="Aerts A."/>
            <person name="Asiegbu F."/>
            <person name="Belbahri L."/>
            <person name="Bouzid O."/>
            <person name="Broberg A."/>
            <person name="Canback B."/>
            <person name="Coutinho P.M."/>
            <person name="Cullen D."/>
            <person name="Dalman K."/>
            <person name="Deflorio G."/>
            <person name="van Diepen L.T."/>
            <person name="Dunand C."/>
            <person name="Duplessis S."/>
            <person name="Durling M."/>
            <person name="Gonthier P."/>
            <person name="Grimwood J."/>
            <person name="Fossdal C.G."/>
            <person name="Hansson D."/>
            <person name="Henrissat B."/>
            <person name="Hietala A."/>
            <person name="Himmelstrand K."/>
            <person name="Hoffmeister D."/>
            <person name="Hogberg N."/>
            <person name="James T.Y."/>
            <person name="Karlsson M."/>
            <person name="Kohler A."/>
            <person name="Kues U."/>
            <person name="Lee Y.H."/>
            <person name="Lin Y.C."/>
            <person name="Lind M."/>
            <person name="Lindquist E."/>
            <person name="Lombard V."/>
            <person name="Lucas S."/>
            <person name="Lunden K."/>
            <person name="Morin E."/>
            <person name="Murat C."/>
            <person name="Park J."/>
            <person name="Raffaello T."/>
            <person name="Rouze P."/>
            <person name="Salamov A."/>
            <person name="Schmutz J."/>
            <person name="Solheim H."/>
            <person name="Stahlberg J."/>
            <person name="Velez H."/>
            <person name="de Vries R.P."/>
            <person name="Wiebenga A."/>
            <person name="Woodward S."/>
            <person name="Yakovlev I."/>
            <person name="Garbelotto M."/>
            <person name="Martin F."/>
            <person name="Grigoriev I.V."/>
            <person name="Stenlid J."/>
        </authorList>
    </citation>
    <scope>NUCLEOTIDE SEQUENCE [LARGE SCALE GENOMIC DNA]</scope>
    <source>
        <strain evidence="8 9">TC 32-1</strain>
    </source>
</reference>
<dbReference type="InterPro" id="IPR036855">
    <property type="entry name" value="Znf_CCCH_sf"/>
</dbReference>
<dbReference type="GO" id="GO:0000209">
    <property type="term" value="P:protein polyubiquitination"/>
    <property type="evidence" value="ECO:0007669"/>
    <property type="project" value="InterPro"/>
</dbReference>
<dbReference type="InterPro" id="IPR001841">
    <property type="entry name" value="Znf_RING"/>
</dbReference>
<dbReference type="STRING" id="747525.W4K1X4"/>
<dbReference type="Gene3D" id="3.30.40.10">
    <property type="entry name" value="Zinc/RING finger domain, C3HC4 (zinc finger)"/>
    <property type="match status" value="1"/>
</dbReference>
<evidence type="ECO:0000313" key="8">
    <source>
        <dbReference type="EMBL" id="ETW79111.1"/>
    </source>
</evidence>
<dbReference type="InterPro" id="IPR017907">
    <property type="entry name" value="Znf_RING_CS"/>
</dbReference>
<dbReference type="Pfam" id="PF00097">
    <property type="entry name" value="zf-C3HC4"/>
    <property type="match status" value="1"/>
</dbReference>
<dbReference type="PANTHER" id="PTHR11224">
    <property type="entry name" value="MAKORIN-RELATED"/>
    <property type="match status" value="1"/>
</dbReference>
<feature type="zinc finger region" description="C3H1-type" evidence="5">
    <location>
        <begin position="42"/>
        <end position="68"/>
    </location>
</feature>
<sequence length="223" mass="25401">MDRPSTSKPRGLCLYFNTPRGCFRGSQCKFLHGADEKLTPHDKHKTCKWFAAGYCKRGADCWFRHVLAPPSEEPLPALSEDTCGICLEKPVTFGLLSNCSHVFCVDCIRGWRLRENKSEDIRFSRVNKKCPYCRSDSKMIVPSSHFYPDDHPGKAAVIKSYKASMALVKCKYFEESPEEEKFCPFGHDCLYKHENADGTPHVFPRGVDFYMTVSQSPSLVLTR</sequence>
<dbReference type="SUPFAM" id="SSF57850">
    <property type="entry name" value="RING/U-box"/>
    <property type="match status" value="1"/>
</dbReference>
<evidence type="ECO:0008006" key="10">
    <source>
        <dbReference type="Google" id="ProtNLM"/>
    </source>
</evidence>
<dbReference type="EMBL" id="KI925461">
    <property type="protein sequence ID" value="ETW79111.1"/>
    <property type="molecule type" value="Genomic_DNA"/>
</dbReference>
<evidence type="ECO:0000256" key="3">
    <source>
        <dbReference type="ARBA" id="ARBA00022771"/>
    </source>
</evidence>
<accession>W4K1X4</accession>
<dbReference type="InParanoid" id="W4K1X4"/>
<dbReference type="InterPro" id="IPR018957">
    <property type="entry name" value="Znf_C3HC4_RING-type"/>
</dbReference>
<feature type="zinc finger region" description="C3H1-type" evidence="5">
    <location>
        <begin position="7"/>
        <end position="35"/>
    </location>
</feature>
<evidence type="ECO:0000259" key="7">
    <source>
        <dbReference type="PROSITE" id="PS50103"/>
    </source>
</evidence>
<dbReference type="SMART" id="SM00184">
    <property type="entry name" value="RING"/>
    <property type="match status" value="1"/>
</dbReference>
<dbReference type="PROSITE" id="PS00518">
    <property type="entry name" value="ZF_RING_1"/>
    <property type="match status" value="1"/>
</dbReference>
<keyword evidence="9" id="KW-1185">Reference proteome</keyword>
<dbReference type="Gene3D" id="3.30.1370.210">
    <property type="match status" value="1"/>
</dbReference>
<proteinExistence type="predicted"/>
<feature type="domain" description="RING-type" evidence="6">
    <location>
        <begin position="83"/>
        <end position="134"/>
    </location>
</feature>
<name>W4K1X4_HETIT</name>
<keyword evidence="2 5" id="KW-0479">Metal-binding</keyword>
<protein>
    <recommendedName>
        <fullName evidence="10">RING-type E3 ubiquitin transferase</fullName>
    </recommendedName>
</protein>
<dbReference type="AlphaFoldDB" id="W4K1X4"/>
<dbReference type="PROSITE" id="PS50089">
    <property type="entry name" value="ZF_RING_2"/>
    <property type="match status" value="1"/>
</dbReference>
<evidence type="ECO:0000256" key="1">
    <source>
        <dbReference type="ARBA" id="ARBA00022679"/>
    </source>
</evidence>
<dbReference type="PANTHER" id="PTHR11224:SF10">
    <property type="entry name" value="IP09428P-RELATED"/>
    <property type="match status" value="1"/>
</dbReference>
<dbReference type="RefSeq" id="XP_009549377.1">
    <property type="nucleotide sequence ID" value="XM_009551082.1"/>
</dbReference>
<gene>
    <name evidence="8" type="ORF">HETIRDRAFT_420283</name>
</gene>
<dbReference type="InterPro" id="IPR045072">
    <property type="entry name" value="MKRN-like"/>
</dbReference>
<dbReference type="eggNOG" id="KOG1039">
    <property type="taxonomic scope" value="Eukaryota"/>
</dbReference>
<feature type="domain" description="C3H1-type" evidence="7">
    <location>
        <begin position="7"/>
        <end position="35"/>
    </location>
</feature>
<dbReference type="InterPro" id="IPR013083">
    <property type="entry name" value="Znf_RING/FYVE/PHD"/>
</dbReference>
<dbReference type="KEGG" id="hir:HETIRDRAFT_420283"/>
<dbReference type="GeneID" id="20673641"/>
<feature type="zinc finger region" description="C3H1-type" evidence="5">
    <location>
        <begin position="164"/>
        <end position="196"/>
    </location>
</feature>
<evidence type="ECO:0000313" key="9">
    <source>
        <dbReference type="Proteomes" id="UP000030671"/>
    </source>
</evidence>
<organism evidence="8 9">
    <name type="scientific">Heterobasidion irregulare (strain TC 32-1)</name>
    <dbReference type="NCBI Taxonomy" id="747525"/>
    <lineage>
        <taxon>Eukaryota</taxon>
        <taxon>Fungi</taxon>
        <taxon>Dikarya</taxon>
        <taxon>Basidiomycota</taxon>
        <taxon>Agaricomycotina</taxon>
        <taxon>Agaricomycetes</taxon>
        <taxon>Russulales</taxon>
        <taxon>Bondarzewiaceae</taxon>
        <taxon>Heterobasidion</taxon>
        <taxon>Heterobasidion annosum species complex</taxon>
    </lineage>
</organism>
<evidence type="ECO:0000259" key="6">
    <source>
        <dbReference type="PROSITE" id="PS50089"/>
    </source>
</evidence>
<dbReference type="SMART" id="SM00356">
    <property type="entry name" value="ZnF_C3H1"/>
    <property type="match status" value="3"/>
</dbReference>
<dbReference type="GO" id="GO:0061630">
    <property type="term" value="F:ubiquitin protein ligase activity"/>
    <property type="evidence" value="ECO:0007669"/>
    <property type="project" value="InterPro"/>
</dbReference>
<evidence type="ECO:0000256" key="5">
    <source>
        <dbReference type="PROSITE-ProRule" id="PRU00723"/>
    </source>
</evidence>